<organism evidence="6 7">
    <name type="scientific">Roseivivax halotolerans</name>
    <dbReference type="NCBI Taxonomy" id="93684"/>
    <lineage>
        <taxon>Bacteria</taxon>
        <taxon>Pseudomonadati</taxon>
        <taxon>Pseudomonadota</taxon>
        <taxon>Alphaproteobacteria</taxon>
        <taxon>Rhodobacterales</taxon>
        <taxon>Roseobacteraceae</taxon>
        <taxon>Roseivivax</taxon>
    </lineage>
</organism>
<dbReference type="InterPro" id="IPR032808">
    <property type="entry name" value="DoxX"/>
</dbReference>
<evidence type="ECO:0000256" key="3">
    <source>
        <dbReference type="ARBA" id="ARBA00022989"/>
    </source>
</evidence>
<protein>
    <submittedName>
        <fullName evidence="6">Putative oxidoreductase</fullName>
    </submittedName>
</protein>
<evidence type="ECO:0000256" key="2">
    <source>
        <dbReference type="ARBA" id="ARBA00022692"/>
    </source>
</evidence>
<keyword evidence="7" id="KW-1185">Reference proteome</keyword>
<evidence type="ECO:0000313" key="7">
    <source>
        <dbReference type="Proteomes" id="UP000243106"/>
    </source>
</evidence>
<proteinExistence type="predicted"/>
<gene>
    <name evidence="6" type="ORF">SAMN05421853_104126</name>
</gene>
<dbReference type="EMBL" id="FOXV01000004">
    <property type="protein sequence ID" value="SFQ35549.1"/>
    <property type="molecule type" value="Genomic_DNA"/>
</dbReference>
<dbReference type="GO" id="GO:0016020">
    <property type="term" value="C:membrane"/>
    <property type="evidence" value="ECO:0007669"/>
    <property type="project" value="UniProtKB-SubCell"/>
</dbReference>
<dbReference type="RefSeq" id="WP_093010232.1">
    <property type="nucleotide sequence ID" value="NZ_FOXV01000004.1"/>
</dbReference>
<dbReference type="AlphaFoldDB" id="A0A1I5XUA1"/>
<evidence type="ECO:0000256" key="1">
    <source>
        <dbReference type="ARBA" id="ARBA00004141"/>
    </source>
</evidence>
<dbReference type="Proteomes" id="UP000243106">
    <property type="component" value="Unassembled WGS sequence"/>
</dbReference>
<comment type="subcellular location">
    <subcellularLocation>
        <location evidence="1">Membrane</location>
        <topology evidence="1">Multi-pass membrane protein</topology>
    </subcellularLocation>
</comment>
<evidence type="ECO:0000256" key="5">
    <source>
        <dbReference type="SAM" id="Phobius"/>
    </source>
</evidence>
<evidence type="ECO:0000313" key="6">
    <source>
        <dbReference type="EMBL" id="SFQ35549.1"/>
    </source>
</evidence>
<evidence type="ECO:0000256" key="4">
    <source>
        <dbReference type="ARBA" id="ARBA00023136"/>
    </source>
</evidence>
<name>A0A1I5XUA1_9RHOB</name>
<feature type="transmembrane region" description="Helical" evidence="5">
    <location>
        <begin position="15"/>
        <end position="34"/>
    </location>
</feature>
<keyword evidence="3 5" id="KW-1133">Transmembrane helix</keyword>
<keyword evidence="2 5" id="KW-0812">Transmembrane</keyword>
<sequence>MLTRLLFTPADARDLVLPLIARFVFAATLLVYYWHAALTKLDGGPVSLSLGAYAQVFPRAFEAVGYDASQLGGFHYLVALAGTYAEFVLPLLLVIGLIARPAAIAMIGFIVIQSLTDLYGHGGIAHTETLGAWFDRLPDGVILDQRAFWVLALTLIAVKGAGALSVDQVLARRAAGAGRLQPA</sequence>
<dbReference type="STRING" id="93684.SAMN05421853_104126"/>
<feature type="transmembrane region" description="Helical" evidence="5">
    <location>
        <begin position="147"/>
        <end position="166"/>
    </location>
</feature>
<keyword evidence="4 5" id="KW-0472">Membrane</keyword>
<accession>A0A1I5XUA1</accession>
<reference evidence="7" key="1">
    <citation type="submission" date="2016-10" db="EMBL/GenBank/DDBJ databases">
        <authorList>
            <person name="Varghese N."/>
            <person name="Submissions S."/>
        </authorList>
    </citation>
    <scope>NUCLEOTIDE SEQUENCE [LARGE SCALE GENOMIC DNA]</scope>
    <source>
        <strain evidence="7">JCM 10271</strain>
    </source>
</reference>
<feature type="transmembrane region" description="Helical" evidence="5">
    <location>
        <begin position="87"/>
        <end position="112"/>
    </location>
</feature>
<dbReference type="Pfam" id="PF07681">
    <property type="entry name" value="DoxX"/>
    <property type="match status" value="1"/>
</dbReference>